<evidence type="ECO:0000256" key="3">
    <source>
        <dbReference type="ARBA" id="ARBA00022833"/>
    </source>
</evidence>
<dbReference type="RefSeq" id="XP_020050352.1">
    <property type="nucleotide sequence ID" value="XM_020191476.1"/>
</dbReference>
<keyword evidence="2" id="KW-0863">Zinc-finger</keyword>
<dbReference type="Gene3D" id="1.10.220.160">
    <property type="match status" value="1"/>
</dbReference>
<dbReference type="EMBL" id="KV454475">
    <property type="protein sequence ID" value="ODV64045.1"/>
    <property type="molecule type" value="Genomic_DNA"/>
</dbReference>
<feature type="domain" description="MYND-type" evidence="4">
    <location>
        <begin position="120"/>
        <end position="154"/>
    </location>
</feature>
<name>A0A1D2VR44_9ASCO</name>
<evidence type="ECO:0000313" key="6">
    <source>
        <dbReference type="Proteomes" id="UP000095038"/>
    </source>
</evidence>
<organism evidence="5 6">
    <name type="scientific">Ascoidea rubescens DSM 1968</name>
    <dbReference type="NCBI Taxonomy" id="1344418"/>
    <lineage>
        <taxon>Eukaryota</taxon>
        <taxon>Fungi</taxon>
        <taxon>Dikarya</taxon>
        <taxon>Ascomycota</taxon>
        <taxon>Saccharomycotina</taxon>
        <taxon>Saccharomycetes</taxon>
        <taxon>Ascoideaceae</taxon>
        <taxon>Ascoidea</taxon>
    </lineage>
</organism>
<evidence type="ECO:0000259" key="4">
    <source>
        <dbReference type="Pfam" id="PF01753"/>
    </source>
</evidence>
<proteinExistence type="predicted"/>
<evidence type="ECO:0000256" key="1">
    <source>
        <dbReference type="ARBA" id="ARBA00022723"/>
    </source>
</evidence>
<dbReference type="GO" id="GO:0008270">
    <property type="term" value="F:zinc ion binding"/>
    <property type="evidence" value="ECO:0007669"/>
    <property type="project" value="UniProtKB-KW"/>
</dbReference>
<keyword evidence="6" id="KW-1185">Reference proteome</keyword>
<dbReference type="Pfam" id="PF01753">
    <property type="entry name" value="zf-MYND"/>
    <property type="match status" value="1"/>
</dbReference>
<dbReference type="InParanoid" id="A0A1D2VR44"/>
<dbReference type="Gene3D" id="6.10.140.2220">
    <property type="match status" value="1"/>
</dbReference>
<dbReference type="OrthoDB" id="5945798at2759"/>
<dbReference type="AlphaFoldDB" id="A0A1D2VR44"/>
<dbReference type="SUPFAM" id="SSF144232">
    <property type="entry name" value="HIT/MYND zinc finger-like"/>
    <property type="match status" value="1"/>
</dbReference>
<sequence length="260" mass="30356">MVNRNKNKRRKGLAKNAKAKDINNCYRIPKNLLMVVNESTQQREIKPLDEIPAGDIICKLQPEVKVINNASSLLVREDFCEADTDIYCNNCCKGLPGYIYNYTPELDRKTSEYEANSDDCSKRKLLVCNSCNLLSYCSQTCLEEDFDDVHFIECKVYQEALKHNDRIQLQKILKSSIRMILRILIVCQKDKRIAQCYRQLLNHWANFSKADKRDLTQRIYEEMVENSKILHELTKGFKYFSGSGFDFEKLSGTVSRYLFR</sequence>
<keyword evidence="1" id="KW-0479">Metal-binding</keyword>
<keyword evidence="3" id="KW-0862">Zinc</keyword>
<protein>
    <recommendedName>
        <fullName evidence="4">MYND-type domain-containing protein</fullName>
    </recommendedName>
</protein>
<accession>A0A1D2VR44</accession>
<evidence type="ECO:0000256" key="2">
    <source>
        <dbReference type="ARBA" id="ARBA00022771"/>
    </source>
</evidence>
<dbReference type="InterPro" id="IPR002893">
    <property type="entry name" value="Znf_MYND"/>
</dbReference>
<dbReference type="Proteomes" id="UP000095038">
    <property type="component" value="Unassembled WGS sequence"/>
</dbReference>
<dbReference type="GeneID" id="30965112"/>
<reference evidence="6" key="1">
    <citation type="submission" date="2016-05" db="EMBL/GenBank/DDBJ databases">
        <title>Comparative genomics of biotechnologically important yeasts.</title>
        <authorList>
            <consortium name="DOE Joint Genome Institute"/>
            <person name="Riley R."/>
            <person name="Haridas S."/>
            <person name="Wolfe K.H."/>
            <person name="Lopes M.R."/>
            <person name="Hittinger C.T."/>
            <person name="Goker M."/>
            <person name="Salamov A."/>
            <person name="Wisecaver J."/>
            <person name="Long T.M."/>
            <person name="Aerts A.L."/>
            <person name="Barry K."/>
            <person name="Choi C."/>
            <person name="Clum A."/>
            <person name="Coughlan A.Y."/>
            <person name="Deshpande S."/>
            <person name="Douglass A.P."/>
            <person name="Hanson S.J."/>
            <person name="Klenk H.-P."/>
            <person name="Labutti K."/>
            <person name="Lapidus A."/>
            <person name="Lindquist E."/>
            <person name="Lipzen A."/>
            <person name="Meier-Kolthoff J.P."/>
            <person name="Ohm R.A."/>
            <person name="Otillar R.P."/>
            <person name="Pangilinan J."/>
            <person name="Peng Y."/>
            <person name="Rokas A."/>
            <person name="Rosa C.A."/>
            <person name="Scheuner C."/>
            <person name="Sibirny A.A."/>
            <person name="Slot J.C."/>
            <person name="Stielow J.B."/>
            <person name="Sun H."/>
            <person name="Kurtzman C.P."/>
            <person name="Blackwell M."/>
            <person name="Grigoriev I.V."/>
            <person name="Jeffries T.W."/>
        </authorList>
    </citation>
    <scope>NUCLEOTIDE SEQUENCE [LARGE SCALE GENOMIC DNA]</scope>
    <source>
        <strain evidence="6">DSM 1968</strain>
    </source>
</reference>
<evidence type="ECO:0000313" key="5">
    <source>
        <dbReference type="EMBL" id="ODV64045.1"/>
    </source>
</evidence>
<gene>
    <name evidence="5" type="ORF">ASCRUDRAFT_68082</name>
</gene>